<reference evidence="1" key="1">
    <citation type="journal article" date="2020" name="Nature">
        <title>Giant virus diversity and host interactions through global metagenomics.</title>
        <authorList>
            <person name="Schulz F."/>
            <person name="Roux S."/>
            <person name="Paez-Espino D."/>
            <person name="Jungbluth S."/>
            <person name="Walsh D.A."/>
            <person name="Denef V.J."/>
            <person name="McMahon K.D."/>
            <person name="Konstantinidis K.T."/>
            <person name="Eloe-Fadrosh E.A."/>
            <person name="Kyrpides N.C."/>
            <person name="Woyke T."/>
        </authorList>
    </citation>
    <scope>NUCLEOTIDE SEQUENCE</scope>
    <source>
        <strain evidence="1">GVMAG-M-3300023174-207</strain>
    </source>
</reference>
<evidence type="ECO:0000313" key="1">
    <source>
        <dbReference type="EMBL" id="QHT16948.1"/>
    </source>
</evidence>
<accession>A0A6C0DJ27</accession>
<evidence type="ECO:0008006" key="2">
    <source>
        <dbReference type="Google" id="ProtNLM"/>
    </source>
</evidence>
<dbReference type="AlphaFoldDB" id="A0A6C0DJ27"/>
<organism evidence="1">
    <name type="scientific">viral metagenome</name>
    <dbReference type="NCBI Taxonomy" id="1070528"/>
    <lineage>
        <taxon>unclassified sequences</taxon>
        <taxon>metagenomes</taxon>
        <taxon>organismal metagenomes</taxon>
    </lineage>
</organism>
<sequence length="210" mass="24564">MSEEIIFPIGRFMKDLLKVIKDRDNVVLLKQKQVLQWVFGDMSFLPNKTKNDEDEWGRKMLKLKRPDLKLDGQWTNKFGEHIVEELYEILGKNPKTPKKMKHFMPDLDTDEYIIEVKTQTYYTTGTAGEKILGTAFKYREVPDLYKKPLQIICIGGAEKICKENYGILSKEKDKNALIILETYKNMGIEYIGITSIFKSVIKKLNEKQFK</sequence>
<proteinExistence type="predicted"/>
<protein>
    <recommendedName>
        <fullName evidence="2">Restriction endonuclease</fullName>
    </recommendedName>
</protein>
<name>A0A6C0DJ27_9ZZZZ</name>
<dbReference type="EMBL" id="MN739628">
    <property type="protein sequence ID" value="QHT16948.1"/>
    <property type="molecule type" value="Genomic_DNA"/>
</dbReference>